<evidence type="ECO:0000313" key="2">
    <source>
        <dbReference type="Proteomes" id="UP001295420"/>
    </source>
</evidence>
<proteinExistence type="predicted"/>
<gene>
    <name evidence="1" type="ORF">THF1D04_30268</name>
</gene>
<protein>
    <submittedName>
        <fullName evidence="1">Uncharacterized protein</fullName>
    </submittedName>
</protein>
<accession>A0AAU9Q6V6</accession>
<reference evidence="1" key="1">
    <citation type="submission" date="2022-01" db="EMBL/GenBank/DDBJ databases">
        <authorList>
            <person name="Lagorce A."/>
        </authorList>
    </citation>
    <scope>NUCLEOTIDE SEQUENCE</scope>
    <source>
        <strain evidence="1">Th15_F1_D04</strain>
    </source>
</reference>
<organism evidence="1 2">
    <name type="scientific">Vibrio owensii</name>
    <dbReference type="NCBI Taxonomy" id="696485"/>
    <lineage>
        <taxon>Bacteria</taxon>
        <taxon>Pseudomonadati</taxon>
        <taxon>Pseudomonadota</taxon>
        <taxon>Gammaproteobacteria</taxon>
        <taxon>Vibrionales</taxon>
        <taxon>Vibrionaceae</taxon>
        <taxon>Vibrio</taxon>
    </lineage>
</organism>
<evidence type="ECO:0000313" key="1">
    <source>
        <dbReference type="EMBL" id="CAH1531895.1"/>
    </source>
</evidence>
<dbReference type="EMBL" id="CAKMTQ010000023">
    <property type="protein sequence ID" value="CAH1531895.1"/>
    <property type="molecule type" value="Genomic_DNA"/>
</dbReference>
<dbReference type="Proteomes" id="UP001295420">
    <property type="component" value="Unassembled WGS sequence"/>
</dbReference>
<comment type="caution">
    <text evidence="1">The sequence shown here is derived from an EMBL/GenBank/DDBJ whole genome shotgun (WGS) entry which is preliminary data.</text>
</comment>
<dbReference type="AlphaFoldDB" id="A0AAU9Q6V6"/>
<name>A0AAU9Q6V6_9VIBR</name>
<sequence>MFFYHLLNGEFHTHSVKLTNDIYEYLTIHPTYSIDSPFQFA</sequence>